<evidence type="ECO:0000256" key="1">
    <source>
        <dbReference type="SAM" id="Phobius"/>
    </source>
</evidence>
<organism evidence="2 3">
    <name type="scientific">Paenibacillus terricola</name>
    <dbReference type="NCBI Taxonomy" id="2763503"/>
    <lineage>
        <taxon>Bacteria</taxon>
        <taxon>Bacillati</taxon>
        <taxon>Bacillota</taxon>
        <taxon>Bacilli</taxon>
        <taxon>Bacillales</taxon>
        <taxon>Paenibacillaceae</taxon>
        <taxon>Paenibacillus</taxon>
    </lineage>
</organism>
<keyword evidence="1" id="KW-1133">Transmembrane helix</keyword>
<keyword evidence="1" id="KW-0812">Transmembrane</keyword>
<feature type="transmembrane region" description="Helical" evidence="1">
    <location>
        <begin position="7"/>
        <end position="26"/>
    </location>
</feature>
<dbReference type="Proteomes" id="UP000609346">
    <property type="component" value="Unassembled WGS sequence"/>
</dbReference>
<keyword evidence="3" id="KW-1185">Reference proteome</keyword>
<proteinExistence type="predicted"/>
<dbReference type="EMBL" id="JACXZA010000001">
    <property type="protein sequence ID" value="MBD3917832.1"/>
    <property type="molecule type" value="Genomic_DNA"/>
</dbReference>
<keyword evidence="1" id="KW-0472">Membrane</keyword>
<dbReference type="RefSeq" id="WP_224753235.1">
    <property type="nucleotide sequence ID" value="NZ_JACXZA010000001.1"/>
</dbReference>
<name>A0ABR8MPB9_9BACL</name>
<protein>
    <submittedName>
        <fullName evidence="2">Uncharacterized protein</fullName>
    </submittedName>
</protein>
<accession>A0ABR8MPB9</accession>
<evidence type="ECO:0000313" key="3">
    <source>
        <dbReference type="Proteomes" id="UP000609346"/>
    </source>
</evidence>
<gene>
    <name evidence="2" type="ORF">H8B09_03635</name>
</gene>
<reference evidence="2 3" key="1">
    <citation type="submission" date="2020-09" db="EMBL/GenBank/DDBJ databases">
        <title>Paenibacillus sp. strain PR3 16S rRNA gene Genome sequencing and assembly.</title>
        <authorList>
            <person name="Kim J."/>
        </authorList>
    </citation>
    <scope>NUCLEOTIDE SEQUENCE [LARGE SCALE GENOMIC DNA]</scope>
    <source>
        <strain evidence="2 3">PR3</strain>
    </source>
</reference>
<evidence type="ECO:0000313" key="2">
    <source>
        <dbReference type="EMBL" id="MBD3917832.1"/>
    </source>
</evidence>
<dbReference type="PROSITE" id="PS51257">
    <property type="entry name" value="PROKAR_LIPOPROTEIN"/>
    <property type="match status" value="1"/>
</dbReference>
<comment type="caution">
    <text evidence="2">The sequence shown here is derived from an EMBL/GenBank/DDBJ whole genome shotgun (WGS) entry which is preliminary data.</text>
</comment>
<sequence>MNKRCTFLIRIGYISLVIIVLLSIIGCSDNNNDKPKGGLLPDADLWFLETASSLRVIAWNQMTEQEQSRIVGDWREAEVTIAQWSDVPLKQTKVEPEVIYKVTFNTALDALLGPIGIYFDAVTKTIVGYDVRE</sequence>